<keyword evidence="4 9" id="KW-0812">Transmembrane</keyword>
<dbReference type="GO" id="GO:0008374">
    <property type="term" value="F:O-acyltransferase activity"/>
    <property type="evidence" value="ECO:0007669"/>
    <property type="project" value="InterPro"/>
</dbReference>
<feature type="non-terminal residue" evidence="12">
    <location>
        <position position="537"/>
    </location>
</feature>
<comment type="subcellular location">
    <subcellularLocation>
        <location evidence="1">Endoplasmic reticulum membrane</location>
        <topology evidence="1">Multi-pass membrane protein</topology>
    </subcellularLocation>
</comment>
<evidence type="ECO:0000313" key="13">
    <source>
        <dbReference type="Proteomes" id="UP000030764"/>
    </source>
</evidence>
<dbReference type="Pfam" id="PF03062">
    <property type="entry name" value="MBOAT"/>
    <property type="match status" value="1"/>
</dbReference>
<keyword evidence="3" id="KW-0808">Transferase</keyword>
<evidence type="ECO:0000256" key="5">
    <source>
        <dbReference type="ARBA" id="ARBA00022824"/>
    </source>
</evidence>
<evidence type="ECO:0000256" key="9">
    <source>
        <dbReference type="SAM" id="Phobius"/>
    </source>
</evidence>
<gene>
    <name evidence="11" type="ORF">M513_12469</name>
    <name evidence="10" type="ORF">M513_13748</name>
    <name evidence="12" type="ORF">M514_23632</name>
</gene>
<comment type="similarity">
    <text evidence="2">Belongs to the membrane-bound acyltransferase family. Sterol o-acyltransferase subfamily.</text>
</comment>
<reference evidence="12 13" key="1">
    <citation type="journal article" date="2014" name="Nat. Genet.">
        <title>Genome and transcriptome of the porcine whipworm Trichuris suis.</title>
        <authorList>
            <person name="Jex A.R."/>
            <person name="Nejsum P."/>
            <person name="Schwarz E.M."/>
            <person name="Hu L."/>
            <person name="Young N.D."/>
            <person name="Hall R.S."/>
            <person name="Korhonen P.K."/>
            <person name="Liao S."/>
            <person name="Thamsborg S."/>
            <person name="Xia J."/>
            <person name="Xu P."/>
            <person name="Wang S."/>
            <person name="Scheerlinck J.P."/>
            <person name="Hofmann A."/>
            <person name="Sternberg P.W."/>
            <person name="Wang J."/>
            <person name="Gasser R.B."/>
        </authorList>
    </citation>
    <scope>NUCLEOTIDE SEQUENCE [LARGE SCALE GENOMIC DNA]</scope>
    <source>
        <strain evidence="12">DCEP-RM93F</strain>
        <strain evidence="10">DCEP-RM93M</strain>
    </source>
</reference>
<protein>
    <recommendedName>
        <fullName evidence="14">O-acyltransferase</fullName>
    </recommendedName>
</protein>
<dbReference type="GO" id="GO:0005789">
    <property type="term" value="C:endoplasmic reticulum membrane"/>
    <property type="evidence" value="ECO:0007669"/>
    <property type="project" value="UniProtKB-SubCell"/>
</dbReference>
<keyword evidence="7 9" id="KW-0472">Membrane</keyword>
<keyword evidence="6 9" id="KW-1133">Transmembrane helix</keyword>
<keyword evidence="8" id="KW-0012">Acyltransferase</keyword>
<dbReference type="Proteomes" id="UP000030764">
    <property type="component" value="Unassembled WGS sequence"/>
</dbReference>
<keyword evidence="13" id="KW-1185">Reference proteome</keyword>
<feature type="transmembrane region" description="Helical" evidence="9">
    <location>
        <begin position="281"/>
        <end position="303"/>
    </location>
</feature>
<feature type="transmembrane region" description="Helical" evidence="9">
    <location>
        <begin position="315"/>
        <end position="339"/>
    </location>
</feature>
<feature type="transmembrane region" description="Helical" evidence="9">
    <location>
        <begin position="133"/>
        <end position="156"/>
    </location>
</feature>
<proteinExistence type="inferred from homology"/>
<evidence type="ECO:0000256" key="8">
    <source>
        <dbReference type="ARBA" id="ARBA00023315"/>
    </source>
</evidence>
<evidence type="ECO:0000256" key="7">
    <source>
        <dbReference type="ARBA" id="ARBA00023136"/>
    </source>
</evidence>
<evidence type="ECO:0000256" key="1">
    <source>
        <dbReference type="ARBA" id="ARBA00004477"/>
    </source>
</evidence>
<evidence type="ECO:0000256" key="3">
    <source>
        <dbReference type="ARBA" id="ARBA00022679"/>
    </source>
</evidence>
<dbReference type="AlphaFoldDB" id="A0A085N3U7"/>
<organism evidence="12">
    <name type="scientific">Trichuris suis</name>
    <name type="common">pig whipworm</name>
    <dbReference type="NCBI Taxonomy" id="68888"/>
    <lineage>
        <taxon>Eukaryota</taxon>
        <taxon>Metazoa</taxon>
        <taxon>Ecdysozoa</taxon>
        <taxon>Nematoda</taxon>
        <taxon>Enoplea</taxon>
        <taxon>Dorylaimia</taxon>
        <taxon>Trichinellida</taxon>
        <taxon>Trichuridae</taxon>
        <taxon>Trichuris</taxon>
    </lineage>
</organism>
<evidence type="ECO:0000313" key="12">
    <source>
        <dbReference type="EMBL" id="KFD64143.1"/>
    </source>
</evidence>
<feature type="transmembrane region" description="Helical" evidence="9">
    <location>
        <begin position="91"/>
        <end position="112"/>
    </location>
</feature>
<dbReference type="InterPro" id="IPR004299">
    <property type="entry name" value="MBOAT_fam"/>
</dbReference>
<dbReference type="EMBL" id="KL363359">
    <property type="protein sequence ID" value="KFD46660.1"/>
    <property type="molecule type" value="Genomic_DNA"/>
</dbReference>
<dbReference type="PANTHER" id="PTHR10408:SF8">
    <property type="entry name" value="O-ACYLTRANSFERASE"/>
    <property type="match status" value="1"/>
</dbReference>
<evidence type="ECO:0000313" key="11">
    <source>
        <dbReference type="EMBL" id="KFD46660.1"/>
    </source>
</evidence>
<feature type="transmembrane region" description="Helical" evidence="9">
    <location>
        <begin position="168"/>
        <end position="190"/>
    </location>
</feature>
<sequence>MDAHKEVKDETEIALAAVKSLREQVGRVFEQHLSALEENSRQSSELGGSLPLKNGSLFASANGSAYEAAKVFSLRESPLTVLFKSSHIRTIYHICLASVTLLAMNLIIQELITRGSLKLEIDLLCWFFGKFPFMVITWILMFCGVMFFVYPGYYVWSCFTSSVGRPNYIAALAYLSWIAAFIFLPIHFIFRFDLPIGSSALIVCEQVRFIMKVHSFVRENYTRSVEYKRRRYSQDKNEKDIKNACPTLKNFIYFLFAPTLIYRNVYPRTSYVRWRLVAKHFMEILACIFYSHHLFVYFCMPLFKNFSHDHVSWSSFLLSAFGCVLPASMSYLLAFYAVLHSWMNAFAEMLRFGDRMFYMDWWNCTTMPSFYRKWNCIVYDWLHAYVYQDICAVLNGGQASWWQQKNYCQDGGFPLVRRCSRIYINNFSAAFQSCSICGILFWRRSWRYAFNEIHERLKMEFLSLAYDHVRQWHIVLCLLPRMVCSAKLHLCTDKLIGFSPAVLLDMQLCFCECKAHLNIISRITSAAYYGTCLVKNS</sequence>
<dbReference type="EMBL" id="KL367560">
    <property type="protein sequence ID" value="KFD64143.1"/>
    <property type="molecule type" value="Genomic_DNA"/>
</dbReference>
<evidence type="ECO:0000256" key="2">
    <source>
        <dbReference type="ARBA" id="ARBA00009010"/>
    </source>
</evidence>
<dbReference type="PANTHER" id="PTHR10408">
    <property type="entry name" value="STEROL O-ACYLTRANSFERASE"/>
    <property type="match status" value="1"/>
</dbReference>
<name>A0A085N3U7_9BILA</name>
<dbReference type="GO" id="GO:0008203">
    <property type="term" value="P:cholesterol metabolic process"/>
    <property type="evidence" value="ECO:0007669"/>
    <property type="project" value="TreeGrafter"/>
</dbReference>
<evidence type="ECO:0000313" key="10">
    <source>
        <dbReference type="EMBL" id="KFD45377.1"/>
    </source>
</evidence>
<accession>A0A085N3U7</accession>
<evidence type="ECO:0008006" key="14">
    <source>
        <dbReference type="Google" id="ProtNLM"/>
    </source>
</evidence>
<keyword evidence="5" id="KW-0256">Endoplasmic reticulum</keyword>
<evidence type="ECO:0000256" key="6">
    <source>
        <dbReference type="ARBA" id="ARBA00022989"/>
    </source>
</evidence>
<dbReference type="InterPro" id="IPR014371">
    <property type="entry name" value="Oat_ACAT_DAG_ARE"/>
</dbReference>
<evidence type="ECO:0000256" key="4">
    <source>
        <dbReference type="ARBA" id="ARBA00022692"/>
    </source>
</evidence>
<dbReference type="EMBL" id="KL363522">
    <property type="protein sequence ID" value="KFD45377.1"/>
    <property type="molecule type" value="Genomic_DNA"/>
</dbReference>
<dbReference type="Proteomes" id="UP000030758">
    <property type="component" value="Unassembled WGS sequence"/>
</dbReference>